<dbReference type="Proteomes" id="UP000812966">
    <property type="component" value="Unassembled WGS sequence"/>
</dbReference>
<comment type="caution">
    <text evidence="3">The sequence shown here is derived from an EMBL/GenBank/DDBJ whole genome shotgun (WGS) entry which is preliminary data.</text>
</comment>
<evidence type="ECO:0000313" key="3">
    <source>
        <dbReference type="EMBL" id="KAG7531742.1"/>
    </source>
</evidence>
<evidence type="ECO:0000259" key="2">
    <source>
        <dbReference type="Pfam" id="PF24764"/>
    </source>
</evidence>
<proteinExistence type="predicted"/>
<dbReference type="PANTHER" id="PTHR46791">
    <property type="entry name" value="EXPRESSED PROTEIN"/>
    <property type="match status" value="1"/>
</dbReference>
<feature type="compositionally biased region" description="Polar residues" evidence="1">
    <location>
        <begin position="191"/>
        <end position="201"/>
    </location>
</feature>
<sequence length="288" mass="32981">MKASDNNRAETVEQLFLTGTEEWGWPQRVRVDYGGENMGIWKQMIAIRNTVKAPFIRGKSTHNTPIERHWKSVGEKFTQKYSRTFAELERLHDLDVDDPVDIFCLHHCFLPLVNLTIASHVAAHNHHPSATKGTRGWSPLRTWIHGNVEAAKRGMDLDLYPTDGLVDGNGFIDEVLEGEEDEDEDEEQAEVNQMQAANWPSEQERADQDRPVGDTDPYVQVERYHELLPPLLKEEDFRQTLRHHFPPPTQHSADDVADDAGLFSTVQYLAVRAWVHDSLLARQTDETL</sequence>
<accession>A0A8K0JJC7</accession>
<evidence type="ECO:0000313" key="4">
    <source>
        <dbReference type="Proteomes" id="UP000812966"/>
    </source>
</evidence>
<name>A0A8K0JJC7_9TREE</name>
<dbReference type="PANTHER" id="PTHR46791:SF7">
    <property type="entry name" value="INTEGRASE CATALYTIC DOMAIN-CONTAINING PROTEIN"/>
    <property type="match status" value="1"/>
</dbReference>
<keyword evidence="4" id="KW-1185">Reference proteome</keyword>
<dbReference type="Pfam" id="PF24764">
    <property type="entry name" value="rva_4"/>
    <property type="match status" value="1"/>
</dbReference>
<gene>
    <name evidence="3" type="ORF">FFLO_04111</name>
</gene>
<evidence type="ECO:0000256" key="1">
    <source>
        <dbReference type="SAM" id="MobiDB-lite"/>
    </source>
</evidence>
<dbReference type="AlphaFoldDB" id="A0A8K0JJC7"/>
<organism evidence="3 4">
    <name type="scientific">Filobasidium floriforme</name>
    <dbReference type="NCBI Taxonomy" id="5210"/>
    <lineage>
        <taxon>Eukaryota</taxon>
        <taxon>Fungi</taxon>
        <taxon>Dikarya</taxon>
        <taxon>Basidiomycota</taxon>
        <taxon>Agaricomycotina</taxon>
        <taxon>Tremellomycetes</taxon>
        <taxon>Filobasidiales</taxon>
        <taxon>Filobasidiaceae</taxon>
        <taxon>Filobasidium</taxon>
    </lineage>
</organism>
<dbReference type="InterPro" id="IPR058913">
    <property type="entry name" value="Integrase_dom_put"/>
</dbReference>
<reference evidence="3" key="1">
    <citation type="submission" date="2020-04" db="EMBL/GenBank/DDBJ databases">
        <title>Analysis of mating type loci in Filobasidium floriforme.</title>
        <authorList>
            <person name="Nowrousian M."/>
        </authorList>
    </citation>
    <scope>NUCLEOTIDE SEQUENCE</scope>
    <source>
        <strain evidence="3">CBS 6242</strain>
    </source>
</reference>
<feature type="compositionally biased region" description="Basic and acidic residues" evidence="1">
    <location>
        <begin position="202"/>
        <end position="213"/>
    </location>
</feature>
<feature type="region of interest" description="Disordered" evidence="1">
    <location>
        <begin position="178"/>
        <end position="215"/>
    </location>
</feature>
<protein>
    <recommendedName>
        <fullName evidence="2">Integrase core domain-containing protein</fullName>
    </recommendedName>
</protein>
<dbReference type="EMBL" id="JABELV010000083">
    <property type="protein sequence ID" value="KAG7531742.1"/>
    <property type="molecule type" value="Genomic_DNA"/>
</dbReference>
<feature type="compositionally biased region" description="Acidic residues" evidence="1">
    <location>
        <begin position="178"/>
        <end position="189"/>
    </location>
</feature>
<feature type="domain" description="Integrase core" evidence="2">
    <location>
        <begin position="1"/>
        <end position="152"/>
    </location>
</feature>